<feature type="region of interest" description="Disordered" evidence="4">
    <location>
        <begin position="62"/>
        <end position="87"/>
    </location>
</feature>
<name>A0AAI8VAB1_9PEZI</name>
<keyword evidence="2" id="KW-0479">Metal-binding</keyword>
<feature type="domain" description="Survival protein SurE-like phosphatase/nucleotidase" evidence="6">
    <location>
        <begin position="29"/>
        <end position="223"/>
    </location>
</feature>
<evidence type="ECO:0000313" key="7">
    <source>
        <dbReference type="EMBL" id="CAJ2501245.1"/>
    </source>
</evidence>
<evidence type="ECO:0000256" key="2">
    <source>
        <dbReference type="ARBA" id="ARBA00022723"/>
    </source>
</evidence>
<evidence type="ECO:0000259" key="6">
    <source>
        <dbReference type="Pfam" id="PF01975"/>
    </source>
</evidence>
<evidence type="ECO:0000256" key="5">
    <source>
        <dbReference type="SAM" id="SignalP"/>
    </source>
</evidence>
<keyword evidence="8" id="KW-1185">Reference proteome</keyword>
<sequence length="387" mass="42452">MHTRRALSALAVAGALSTALALGADAPLLLTNDDGWKHPNILALYQSLKKLLVDGSKVKPVISAPETDQSGKGGLDPNAKTDVANGVDRDDPAIHWVRSYPVTSARYGLDILGRKTWGSDSPVLVLSGINDYRNTGEQLPSSGTCQNAVFASRRGIPAVALSGVARVPTAKRPDPPEAKSWDEARPVYAELSTKLVGQILGSKDFSEWPKGVWLNVNFPDVGGKCTKAGDFKWVLSQIDMNNLSELRRSAIIRKGAEGRDLEKCNLEDLPIEQEVLKNAPAGSCLVSVSINDSLEGRVEKHLNRDWTSDMDGPGFLPGSPFEKEEKVDWSDMELVGPPVTSEPPHRKEYDEEKYRKEYEEKYRTIAHASLERTKIVKKILDDILSCK</sequence>
<dbReference type="SUPFAM" id="SSF64167">
    <property type="entry name" value="SurE-like"/>
    <property type="match status" value="1"/>
</dbReference>
<evidence type="ECO:0000256" key="4">
    <source>
        <dbReference type="SAM" id="MobiDB-lite"/>
    </source>
</evidence>
<proteinExistence type="inferred from homology"/>
<protein>
    <submittedName>
        <fullName evidence="7">Uu.00g040980.m01.CDS01</fullName>
    </submittedName>
</protein>
<organism evidence="7 8">
    <name type="scientific">Anthostomella pinea</name>
    <dbReference type="NCBI Taxonomy" id="933095"/>
    <lineage>
        <taxon>Eukaryota</taxon>
        <taxon>Fungi</taxon>
        <taxon>Dikarya</taxon>
        <taxon>Ascomycota</taxon>
        <taxon>Pezizomycotina</taxon>
        <taxon>Sordariomycetes</taxon>
        <taxon>Xylariomycetidae</taxon>
        <taxon>Xylariales</taxon>
        <taxon>Xylariaceae</taxon>
        <taxon>Anthostomella</taxon>
    </lineage>
</organism>
<dbReference type="Proteomes" id="UP001295740">
    <property type="component" value="Unassembled WGS sequence"/>
</dbReference>
<dbReference type="InterPro" id="IPR036523">
    <property type="entry name" value="SurE-like_sf"/>
</dbReference>
<feature type="signal peptide" evidence="5">
    <location>
        <begin position="1"/>
        <end position="21"/>
    </location>
</feature>
<dbReference type="EMBL" id="CAUWAG010000003">
    <property type="protein sequence ID" value="CAJ2501245.1"/>
    <property type="molecule type" value="Genomic_DNA"/>
</dbReference>
<evidence type="ECO:0000256" key="3">
    <source>
        <dbReference type="ARBA" id="ARBA00022801"/>
    </source>
</evidence>
<comment type="similarity">
    <text evidence="1">Belongs to the SurE nucleotidase family.</text>
</comment>
<reference evidence="7" key="1">
    <citation type="submission" date="2023-10" db="EMBL/GenBank/DDBJ databases">
        <authorList>
            <person name="Hackl T."/>
        </authorList>
    </citation>
    <scope>NUCLEOTIDE SEQUENCE</scope>
</reference>
<keyword evidence="3" id="KW-0378">Hydrolase</keyword>
<dbReference type="PANTHER" id="PTHR30457:SF0">
    <property type="entry name" value="PHOSPHATASE, PUTATIVE (AFU_ORTHOLOGUE AFUA_4G01070)-RELATED"/>
    <property type="match status" value="1"/>
</dbReference>
<dbReference type="GO" id="GO:0046872">
    <property type="term" value="F:metal ion binding"/>
    <property type="evidence" value="ECO:0007669"/>
    <property type="project" value="UniProtKB-KW"/>
</dbReference>
<evidence type="ECO:0000256" key="1">
    <source>
        <dbReference type="ARBA" id="ARBA00011062"/>
    </source>
</evidence>
<evidence type="ECO:0000313" key="8">
    <source>
        <dbReference type="Proteomes" id="UP001295740"/>
    </source>
</evidence>
<dbReference type="GO" id="GO:0008252">
    <property type="term" value="F:nucleotidase activity"/>
    <property type="evidence" value="ECO:0007669"/>
    <property type="project" value="InterPro"/>
</dbReference>
<dbReference type="AlphaFoldDB" id="A0AAI8VAB1"/>
<keyword evidence="5" id="KW-0732">Signal</keyword>
<dbReference type="Gene3D" id="3.40.1210.10">
    <property type="entry name" value="Survival protein SurE-like phosphatase/nucleotidase"/>
    <property type="match status" value="1"/>
</dbReference>
<dbReference type="InterPro" id="IPR002828">
    <property type="entry name" value="SurE-like_Pase/nucleotidase"/>
</dbReference>
<accession>A0AAI8VAB1</accession>
<dbReference type="PANTHER" id="PTHR30457">
    <property type="entry name" value="5'-NUCLEOTIDASE SURE"/>
    <property type="match status" value="1"/>
</dbReference>
<feature type="chain" id="PRO_5042485205" evidence="5">
    <location>
        <begin position="22"/>
        <end position="387"/>
    </location>
</feature>
<dbReference type="InterPro" id="IPR030048">
    <property type="entry name" value="SurE"/>
</dbReference>
<gene>
    <name evidence="7" type="ORF">KHLLAP_LOCUS1713</name>
</gene>
<dbReference type="Pfam" id="PF01975">
    <property type="entry name" value="SurE"/>
    <property type="match status" value="1"/>
</dbReference>
<comment type="caution">
    <text evidence="7">The sequence shown here is derived from an EMBL/GenBank/DDBJ whole genome shotgun (WGS) entry which is preliminary data.</text>
</comment>